<dbReference type="GO" id="GO:0004222">
    <property type="term" value="F:metalloendopeptidase activity"/>
    <property type="evidence" value="ECO:0007669"/>
    <property type="project" value="InterPro"/>
</dbReference>
<evidence type="ECO:0000256" key="6">
    <source>
        <dbReference type="PIRSR" id="PIRSR627057-1"/>
    </source>
</evidence>
<feature type="domain" description="Peptidase M48" evidence="10">
    <location>
        <begin position="208"/>
        <end position="410"/>
    </location>
</feature>
<feature type="transmembrane region" description="Helical" evidence="9">
    <location>
        <begin position="328"/>
        <end position="349"/>
    </location>
</feature>
<feature type="transmembrane region" description="Helical" evidence="9">
    <location>
        <begin position="6"/>
        <end position="24"/>
    </location>
</feature>
<dbReference type="GO" id="GO:0071586">
    <property type="term" value="P:CAAX-box protein processing"/>
    <property type="evidence" value="ECO:0007669"/>
    <property type="project" value="InterPro"/>
</dbReference>
<dbReference type="PANTHER" id="PTHR10120">
    <property type="entry name" value="CAAX PRENYL PROTEASE 1"/>
    <property type="match status" value="1"/>
</dbReference>
<evidence type="ECO:0000256" key="3">
    <source>
        <dbReference type="ARBA" id="ARBA00022801"/>
    </source>
</evidence>
<evidence type="ECO:0000256" key="1">
    <source>
        <dbReference type="ARBA" id="ARBA00022670"/>
    </source>
</evidence>
<dbReference type="InterPro" id="IPR001915">
    <property type="entry name" value="Peptidase_M48"/>
</dbReference>
<feature type="active site" evidence="6">
    <location>
        <position position="277"/>
    </location>
</feature>
<organism evidence="12 13">
    <name type="scientific">Desulfonauticus submarinus</name>
    <dbReference type="NCBI Taxonomy" id="206665"/>
    <lineage>
        <taxon>Bacteria</taxon>
        <taxon>Pseudomonadati</taxon>
        <taxon>Thermodesulfobacteriota</taxon>
        <taxon>Desulfovibrionia</taxon>
        <taxon>Desulfovibrionales</taxon>
        <taxon>Desulfonauticaceae</taxon>
        <taxon>Desulfonauticus</taxon>
    </lineage>
</organism>
<evidence type="ECO:0000259" key="10">
    <source>
        <dbReference type="Pfam" id="PF01435"/>
    </source>
</evidence>
<feature type="domain" description="CAAX prenyl protease 1 N-terminal" evidence="11">
    <location>
        <begin position="28"/>
        <end position="203"/>
    </location>
</feature>
<keyword evidence="9" id="KW-0812">Transmembrane</keyword>
<keyword evidence="3 8" id="KW-0378">Hydrolase</keyword>
<feature type="transmembrane region" description="Helical" evidence="9">
    <location>
        <begin position="64"/>
        <end position="83"/>
    </location>
</feature>
<dbReference type="Proteomes" id="UP000199602">
    <property type="component" value="Unassembled WGS sequence"/>
</dbReference>
<accession>A0A1H0CWB7</accession>
<dbReference type="Pfam" id="PF16491">
    <property type="entry name" value="Peptidase_M48_N"/>
    <property type="match status" value="1"/>
</dbReference>
<dbReference type="RefSeq" id="WP_092064565.1">
    <property type="nucleotide sequence ID" value="NZ_FNIN01000003.1"/>
</dbReference>
<keyword evidence="5 8" id="KW-0482">Metalloprotease</keyword>
<dbReference type="AlphaFoldDB" id="A0A1H0CWB7"/>
<evidence type="ECO:0000256" key="2">
    <source>
        <dbReference type="ARBA" id="ARBA00022723"/>
    </source>
</evidence>
<feature type="transmembrane region" description="Helical" evidence="9">
    <location>
        <begin position="103"/>
        <end position="127"/>
    </location>
</feature>
<evidence type="ECO:0000259" key="11">
    <source>
        <dbReference type="Pfam" id="PF16491"/>
    </source>
</evidence>
<feature type="binding site" evidence="7">
    <location>
        <position position="276"/>
    </location>
    <ligand>
        <name>Zn(2+)</name>
        <dbReference type="ChEBI" id="CHEBI:29105"/>
        <note>catalytic</note>
    </ligand>
</feature>
<sequence length="415" mass="48177">MNSYYWQIIILTIIFVHLGINLWLEILNIKSLKTKIPPFLQDIFSAEKYKQSQSYTKELTILNLIEKIIITSLLIIAIKLNLFNYLNKISISISSNYLFQGTIFFFLLFICIELISFPFELIQNFYLENKYGFNKMSFKIFLQDKIKTYILSFLLGGILLITIFFIFKNFGKLAWLYAFLGVSIFMFIIQYLAPKIILPLFNKFIPISDSSLKQKIHNLAQKIGYKIQDIYIMDGSKRTTKANAFLTGFGKYKKIALFDNLVNTLSHQEIIAVLAHELAHFKLKHIFKQIILSLANLAIFLITLQLFLHQPNISKALGIEYPSIHANLLAFSLIFTPLSFILGIMENFLSRKFEKQADMFALKFVKSQDLISALKKLAQNNLSNLTPHPIYVFFFYSHPPLTKRIKYLQQNSSSI</sequence>
<evidence type="ECO:0000256" key="7">
    <source>
        <dbReference type="PIRSR" id="PIRSR627057-2"/>
    </source>
</evidence>
<feature type="binding site" evidence="7">
    <location>
        <position position="354"/>
    </location>
    <ligand>
        <name>Zn(2+)</name>
        <dbReference type="ChEBI" id="CHEBI:29105"/>
        <note>catalytic</note>
    </ligand>
</feature>
<dbReference type="GO" id="GO:0046872">
    <property type="term" value="F:metal ion binding"/>
    <property type="evidence" value="ECO:0007669"/>
    <property type="project" value="UniProtKB-KW"/>
</dbReference>
<dbReference type="InterPro" id="IPR032456">
    <property type="entry name" value="Peptidase_M48_N"/>
</dbReference>
<proteinExistence type="inferred from homology"/>
<evidence type="ECO:0000256" key="4">
    <source>
        <dbReference type="ARBA" id="ARBA00022833"/>
    </source>
</evidence>
<keyword evidence="1 8" id="KW-0645">Protease</keyword>
<comment type="cofactor">
    <cofactor evidence="7 8">
        <name>Zn(2+)</name>
        <dbReference type="ChEBI" id="CHEBI:29105"/>
    </cofactor>
    <text evidence="7 8">Binds 1 zinc ion per subunit.</text>
</comment>
<evidence type="ECO:0000313" key="13">
    <source>
        <dbReference type="Proteomes" id="UP000199602"/>
    </source>
</evidence>
<feature type="binding site" evidence="7">
    <location>
        <position position="280"/>
    </location>
    <ligand>
        <name>Zn(2+)</name>
        <dbReference type="ChEBI" id="CHEBI:29105"/>
        <note>catalytic</note>
    </ligand>
</feature>
<name>A0A1H0CWB7_9BACT</name>
<evidence type="ECO:0000256" key="8">
    <source>
        <dbReference type="RuleBase" id="RU003983"/>
    </source>
</evidence>
<protein>
    <submittedName>
        <fullName evidence="12">STE24 endopeptidase</fullName>
    </submittedName>
</protein>
<dbReference type="STRING" id="206665.SAMN04488516_103214"/>
<dbReference type="InterPro" id="IPR027057">
    <property type="entry name" value="CAXX_Prtase_1"/>
</dbReference>
<dbReference type="Gene3D" id="3.30.2010.10">
    <property type="entry name" value="Metalloproteases ('zincins'), catalytic domain"/>
    <property type="match status" value="1"/>
</dbReference>
<dbReference type="EMBL" id="FNIN01000003">
    <property type="protein sequence ID" value="SDN62182.1"/>
    <property type="molecule type" value="Genomic_DNA"/>
</dbReference>
<evidence type="ECO:0000256" key="5">
    <source>
        <dbReference type="ARBA" id="ARBA00023049"/>
    </source>
</evidence>
<feature type="transmembrane region" description="Helical" evidence="9">
    <location>
        <begin position="173"/>
        <end position="193"/>
    </location>
</feature>
<evidence type="ECO:0000256" key="9">
    <source>
        <dbReference type="SAM" id="Phobius"/>
    </source>
</evidence>
<dbReference type="CDD" id="cd07343">
    <property type="entry name" value="M48A_Zmpste24p_like"/>
    <property type="match status" value="1"/>
</dbReference>
<keyword evidence="4 7" id="KW-0862">Zinc</keyword>
<dbReference type="Pfam" id="PF01435">
    <property type="entry name" value="Peptidase_M48"/>
    <property type="match status" value="1"/>
</dbReference>
<feature type="transmembrane region" description="Helical" evidence="9">
    <location>
        <begin position="148"/>
        <end position="167"/>
    </location>
</feature>
<keyword evidence="9" id="KW-0472">Membrane</keyword>
<keyword evidence="2 7" id="KW-0479">Metal-binding</keyword>
<gene>
    <name evidence="12" type="ORF">SAMN04488516_103214</name>
</gene>
<feature type="transmembrane region" description="Helical" evidence="9">
    <location>
        <begin position="290"/>
        <end position="308"/>
    </location>
</feature>
<keyword evidence="9" id="KW-1133">Transmembrane helix</keyword>
<evidence type="ECO:0000313" key="12">
    <source>
        <dbReference type="EMBL" id="SDN62182.1"/>
    </source>
</evidence>
<dbReference type="OrthoDB" id="9781930at2"/>
<reference evidence="12 13" key="1">
    <citation type="submission" date="2016-10" db="EMBL/GenBank/DDBJ databases">
        <authorList>
            <person name="de Groot N.N."/>
        </authorList>
    </citation>
    <scope>NUCLEOTIDE SEQUENCE [LARGE SCALE GENOMIC DNA]</scope>
    <source>
        <strain evidence="12 13">DSM 15269</strain>
    </source>
</reference>
<comment type="similarity">
    <text evidence="8">Belongs to the peptidase M48 family.</text>
</comment>
<keyword evidence="13" id="KW-1185">Reference proteome</keyword>
<feature type="active site" description="Proton donor" evidence="6">
    <location>
        <position position="358"/>
    </location>
</feature>